<protein>
    <submittedName>
        <fullName evidence="1">Uncharacterized protein</fullName>
    </submittedName>
</protein>
<dbReference type="EMBL" id="FLRD01000047">
    <property type="protein sequence ID" value="SBT32893.1"/>
    <property type="molecule type" value="Genomic_DNA"/>
</dbReference>
<reference evidence="2" key="1">
    <citation type="submission" date="2016-05" db="EMBL/GenBank/DDBJ databases">
        <authorList>
            <person name="Naeem Raeece"/>
        </authorList>
    </citation>
    <scope>NUCLEOTIDE SEQUENCE [LARGE SCALE GENOMIC DNA]</scope>
</reference>
<gene>
    <name evidence="1" type="ORF">POVWA1_014360</name>
</gene>
<proteinExistence type="predicted"/>
<accession>A0A1A8YMS6</accession>
<name>A0A1A8YMS6_PLAOA</name>
<organism evidence="1 2">
    <name type="scientific">Plasmodium ovale wallikeri</name>
    <dbReference type="NCBI Taxonomy" id="864142"/>
    <lineage>
        <taxon>Eukaryota</taxon>
        <taxon>Sar</taxon>
        <taxon>Alveolata</taxon>
        <taxon>Apicomplexa</taxon>
        <taxon>Aconoidasida</taxon>
        <taxon>Haemosporida</taxon>
        <taxon>Plasmodiidae</taxon>
        <taxon>Plasmodium</taxon>
        <taxon>Plasmodium (Plasmodium)</taxon>
    </lineage>
</organism>
<dbReference type="AlphaFoldDB" id="A0A1A8YMS6"/>
<keyword evidence="2" id="KW-1185">Reference proteome</keyword>
<evidence type="ECO:0000313" key="1">
    <source>
        <dbReference type="EMBL" id="SBT32893.1"/>
    </source>
</evidence>
<dbReference type="Proteomes" id="UP000078555">
    <property type="component" value="Unassembled WGS sequence"/>
</dbReference>
<sequence>MNAANLSPSPSPSPSPILLLRKMRTKKEYNKSGTSTQGIRMDLRKETCTKPTNSNITHVCKHIPFCGEPKKKKKKKKAPPFLLKDGAFVVILAKRSGSFEYFPQTCDMHTSAHTYVNKYAFI</sequence>
<evidence type="ECO:0000313" key="2">
    <source>
        <dbReference type="Proteomes" id="UP000078555"/>
    </source>
</evidence>